<dbReference type="Proteomes" id="UP000024635">
    <property type="component" value="Unassembled WGS sequence"/>
</dbReference>
<proteinExistence type="predicted"/>
<sequence>MIFVQHIRFVKGYDDRKKIFRCFFITIQYPFVRHNFRCNRECPPKMVGFKSKSHSHICASITVSAIMHIGRVTNSKLEGVGVVTSL</sequence>
<name>A0A016WK36_9BILA</name>
<gene>
    <name evidence="1" type="primary">Acey_s0648.g1104</name>
    <name evidence="1" type="ORF">Y032_0648g1104</name>
</gene>
<comment type="caution">
    <text evidence="1">The sequence shown here is derived from an EMBL/GenBank/DDBJ whole genome shotgun (WGS) entry which is preliminary data.</text>
</comment>
<evidence type="ECO:0000313" key="1">
    <source>
        <dbReference type="EMBL" id="EYC39627.1"/>
    </source>
</evidence>
<evidence type="ECO:0000313" key="2">
    <source>
        <dbReference type="Proteomes" id="UP000024635"/>
    </source>
</evidence>
<protein>
    <submittedName>
        <fullName evidence="1">Uncharacterized protein</fullName>
    </submittedName>
</protein>
<dbReference type="AlphaFoldDB" id="A0A016WK36"/>
<keyword evidence="2" id="KW-1185">Reference proteome</keyword>
<organism evidence="1 2">
    <name type="scientific">Ancylostoma ceylanicum</name>
    <dbReference type="NCBI Taxonomy" id="53326"/>
    <lineage>
        <taxon>Eukaryota</taxon>
        <taxon>Metazoa</taxon>
        <taxon>Ecdysozoa</taxon>
        <taxon>Nematoda</taxon>
        <taxon>Chromadorea</taxon>
        <taxon>Rhabditida</taxon>
        <taxon>Rhabditina</taxon>
        <taxon>Rhabditomorpha</taxon>
        <taxon>Strongyloidea</taxon>
        <taxon>Ancylostomatidae</taxon>
        <taxon>Ancylostomatinae</taxon>
        <taxon>Ancylostoma</taxon>
    </lineage>
</organism>
<accession>A0A016WK36</accession>
<reference evidence="2" key="1">
    <citation type="journal article" date="2015" name="Nat. Genet.">
        <title>The genome and transcriptome of the zoonotic hookworm Ancylostoma ceylanicum identify infection-specific gene families.</title>
        <authorList>
            <person name="Schwarz E.M."/>
            <person name="Hu Y."/>
            <person name="Antoshechkin I."/>
            <person name="Miller M.M."/>
            <person name="Sternberg P.W."/>
            <person name="Aroian R.V."/>
        </authorList>
    </citation>
    <scope>NUCLEOTIDE SEQUENCE</scope>
    <source>
        <strain evidence="2">HY135</strain>
    </source>
</reference>
<dbReference type="EMBL" id="JARK01000248">
    <property type="protein sequence ID" value="EYC39627.1"/>
    <property type="molecule type" value="Genomic_DNA"/>
</dbReference>